<dbReference type="EMBL" id="VSSQ01065745">
    <property type="protein sequence ID" value="MPN18422.1"/>
    <property type="molecule type" value="Genomic_DNA"/>
</dbReference>
<protein>
    <submittedName>
        <fullName evidence="1">Uncharacterized protein</fullName>
    </submittedName>
</protein>
<name>A0A645FXI5_9ZZZZ</name>
<sequence length="71" mass="7474">MVNCILVRLAWVVGSNNAETTCCSLLPERGSGILFTELSSVISVAVDNEKLALVGAPSATTVKPFKEVPLI</sequence>
<evidence type="ECO:0000313" key="1">
    <source>
        <dbReference type="EMBL" id="MPN18422.1"/>
    </source>
</evidence>
<organism evidence="1">
    <name type="scientific">bioreactor metagenome</name>
    <dbReference type="NCBI Taxonomy" id="1076179"/>
    <lineage>
        <taxon>unclassified sequences</taxon>
        <taxon>metagenomes</taxon>
        <taxon>ecological metagenomes</taxon>
    </lineage>
</organism>
<dbReference type="AlphaFoldDB" id="A0A645FXI5"/>
<reference evidence="1" key="1">
    <citation type="submission" date="2019-08" db="EMBL/GenBank/DDBJ databases">
        <authorList>
            <person name="Kucharzyk K."/>
            <person name="Murdoch R.W."/>
            <person name="Higgins S."/>
            <person name="Loffler F."/>
        </authorList>
    </citation>
    <scope>NUCLEOTIDE SEQUENCE</scope>
</reference>
<accession>A0A645FXI5</accession>
<gene>
    <name evidence="1" type="ORF">SDC9_165782</name>
</gene>
<comment type="caution">
    <text evidence="1">The sequence shown here is derived from an EMBL/GenBank/DDBJ whole genome shotgun (WGS) entry which is preliminary data.</text>
</comment>
<proteinExistence type="predicted"/>